<proteinExistence type="predicted"/>
<accession>A0AC34RGK0</accession>
<evidence type="ECO:0000313" key="1">
    <source>
        <dbReference type="Proteomes" id="UP000887576"/>
    </source>
</evidence>
<organism evidence="1 2">
    <name type="scientific">Panagrolaimus sp. JU765</name>
    <dbReference type="NCBI Taxonomy" id="591449"/>
    <lineage>
        <taxon>Eukaryota</taxon>
        <taxon>Metazoa</taxon>
        <taxon>Ecdysozoa</taxon>
        <taxon>Nematoda</taxon>
        <taxon>Chromadorea</taxon>
        <taxon>Rhabditida</taxon>
        <taxon>Tylenchina</taxon>
        <taxon>Panagrolaimomorpha</taxon>
        <taxon>Panagrolaimoidea</taxon>
        <taxon>Panagrolaimidae</taxon>
        <taxon>Panagrolaimus</taxon>
    </lineage>
</organism>
<evidence type="ECO:0000313" key="2">
    <source>
        <dbReference type="WBParaSite" id="JU765_v2.g6516.t1"/>
    </source>
</evidence>
<protein>
    <submittedName>
        <fullName evidence="2">Uncharacterized protein</fullName>
    </submittedName>
</protein>
<dbReference type="Proteomes" id="UP000887576">
    <property type="component" value="Unplaced"/>
</dbReference>
<dbReference type="WBParaSite" id="JU765_v2.g6516.t1">
    <property type="protein sequence ID" value="JU765_v2.g6516.t1"/>
    <property type="gene ID" value="JU765_v2.g6516"/>
</dbReference>
<reference evidence="2" key="1">
    <citation type="submission" date="2022-11" db="UniProtKB">
        <authorList>
            <consortium name="WormBaseParasite"/>
        </authorList>
    </citation>
    <scope>IDENTIFICATION</scope>
</reference>
<name>A0AC34RGK0_9BILA</name>
<sequence>MLPILKSKGVTSVIIRSDGAGYYHSAALMLSIDAISKVSGVGIERYSVSEAQNGKSTADAETSRFKRGISYWLNKGHDVNGPTQMLEALKDCGGRMKGFSAYHVRCPEPLKAAANMIKGISNYTDFEFFENKLIARKHFKIGKGLEIPYESAKMFEAVDLGAAIESHVFPGDDGSFWRIPKLQKVAESRSKTAKQPVEANDDEDPEGMYACDFQACEFIAISQQGLDIHKMKGAHKFSKQSTPLAKEALQLFIQEISGVREQRTQSLAPVLHNVEEQVSEEFVPKEGFAVRPQQQQIEKTSEMKEFLDEQLAKSFELGNKRVDPFEVARSMKHYQTADKKYFTAKQRLTPAQISSYYGQKIRKIRPKDNLQTTKTKDKRLAAKEINVEITDEEEMDDDPVFIDEATAIMENIQTDLPQLKFP</sequence>